<feature type="domain" description="PknH-like extracellular" evidence="1">
    <location>
        <begin position="22"/>
        <end position="149"/>
    </location>
</feature>
<comment type="caution">
    <text evidence="2">The sequence shown here is derived from an EMBL/GenBank/DDBJ whole genome shotgun (WGS) entry which is preliminary data.</text>
</comment>
<gene>
    <name evidence="2" type="ORF">GCM10009838_21810</name>
</gene>
<name>A0ABN2R5Y2_9ACTN</name>
<dbReference type="InterPro" id="IPR026954">
    <property type="entry name" value="PknH-like_Extracell"/>
</dbReference>
<keyword evidence="3" id="KW-1185">Reference proteome</keyword>
<evidence type="ECO:0000259" key="1">
    <source>
        <dbReference type="Pfam" id="PF14032"/>
    </source>
</evidence>
<dbReference type="InterPro" id="IPR038232">
    <property type="entry name" value="PknH-like_Extracell_sf"/>
</dbReference>
<dbReference type="Gene3D" id="3.40.1000.70">
    <property type="entry name" value="PknH-like extracellular domain"/>
    <property type="match status" value="1"/>
</dbReference>
<sequence>MSSSPSASLVATSSGAGGSALTTDKIRKLLLTDKDAPGYVYDASKDSTETTDVQDVVTSGGGLCQTLADATDALSTKYGTVAEVDRQFTKAAQEHTIRDSVVVLPSVDEAVTMLSDLTVGLKGCKSLTLTQDGVPVSMTFGSGSELAEGGVGYVDYISANGKTVLMATELVRVGKAVSIVALIGPATDDTETLHQMGVTLAHFSDIQVGRLQAVEDLG</sequence>
<dbReference type="Pfam" id="PF14032">
    <property type="entry name" value="PknH_C"/>
    <property type="match status" value="1"/>
</dbReference>
<evidence type="ECO:0000313" key="3">
    <source>
        <dbReference type="Proteomes" id="UP001499854"/>
    </source>
</evidence>
<evidence type="ECO:0000313" key="2">
    <source>
        <dbReference type="EMBL" id="GAA1964187.1"/>
    </source>
</evidence>
<dbReference type="EMBL" id="BAAAQM010000009">
    <property type="protein sequence ID" value="GAA1964187.1"/>
    <property type="molecule type" value="Genomic_DNA"/>
</dbReference>
<reference evidence="2 3" key="1">
    <citation type="journal article" date="2019" name="Int. J. Syst. Evol. Microbiol.">
        <title>The Global Catalogue of Microorganisms (GCM) 10K type strain sequencing project: providing services to taxonomists for standard genome sequencing and annotation.</title>
        <authorList>
            <consortium name="The Broad Institute Genomics Platform"/>
            <consortium name="The Broad Institute Genome Sequencing Center for Infectious Disease"/>
            <person name="Wu L."/>
            <person name="Ma J."/>
        </authorList>
    </citation>
    <scope>NUCLEOTIDE SEQUENCE [LARGE SCALE GENOMIC DNA]</scope>
    <source>
        <strain evidence="2 3">JCM 16013</strain>
    </source>
</reference>
<protein>
    <recommendedName>
        <fullName evidence="1">PknH-like extracellular domain-containing protein</fullName>
    </recommendedName>
</protein>
<organism evidence="2 3">
    <name type="scientific">Catenulispora subtropica</name>
    <dbReference type="NCBI Taxonomy" id="450798"/>
    <lineage>
        <taxon>Bacteria</taxon>
        <taxon>Bacillati</taxon>
        <taxon>Actinomycetota</taxon>
        <taxon>Actinomycetes</taxon>
        <taxon>Catenulisporales</taxon>
        <taxon>Catenulisporaceae</taxon>
        <taxon>Catenulispora</taxon>
    </lineage>
</organism>
<accession>A0ABN2R5Y2</accession>
<dbReference type="Proteomes" id="UP001499854">
    <property type="component" value="Unassembled WGS sequence"/>
</dbReference>
<proteinExistence type="predicted"/>